<dbReference type="Pfam" id="PF01068">
    <property type="entry name" value="DNA_ligase_A_M"/>
    <property type="match status" value="1"/>
</dbReference>
<dbReference type="RefSeq" id="WP_193677195.1">
    <property type="nucleotide sequence ID" value="NZ_JADDIV010000004.1"/>
</dbReference>
<keyword evidence="14" id="KW-0238">DNA-binding</keyword>
<evidence type="ECO:0000256" key="3">
    <source>
        <dbReference type="ARBA" id="ARBA00022598"/>
    </source>
</evidence>
<keyword evidence="6" id="KW-0540">Nuclease</keyword>
<keyword evidence="26" id="KW-1185">Reference proteome</keyword>
<evidence type="ECO:0000256" key="6">
    <source>
        <dbReference type="ARBA" id="ARBA00022722"/>
    </source>
</evidence>
<dbReference type="Gene3D" id="3.90.920.10">
    <property type="entry name" value="DNA primase, PRIM domain"/>
    <property type="match status" value="1"/>
</dbReference>
<keyword evidence="4" id="KW-0808">Transferase</keyword>
<keyword evidence="10" id="KW-0378">Hydrolase</keyword>
<protein>
    <recommendedName>
        <fullName evidence="2">DNA ligase (ATP)</fullName>
        <ecNumber evidence="2">6.5.1.1</ecNumber>
    </recommendedName>
    <alternativeName>
        <fullName evidence="19">NHEJ DNA polymerase</fullName>
    </alternativeName>
</protein>
<evidence type="ECO:0000256" key="2">
    <source>
        <dbReference type="ARBA" id="ARBA00012727"/>
    </source>
</evidence>
<dbReference type="Pfam" id="PF21686">
    <property type="entry name" value="LigD_Prim-Pol"/>
    <property type="match status" value="1"/>
</dbReference>
<reference evidence="25 26" key="1">
    <citation type="submission" date="2020-10" db="EMBL/GenBank/DDBJ databases">
        <title>Ramlibacter sp. HM2 16S ribosomal RNA gene Genome sequencing and assembly.</title>
        <authorList>
            <person name="Kang M."/>
        </authorList>
    </citation>
    <scope>NUCLEOTIDE SEQUENCE [LARGE SCALE GENOMIC DNA]</scope>
    <source>
        <strain evidence="25 26">HM2</strain>
    </source>
</reference>
<dbReference type="InterPro" id="IPR012309">
    <property type="entry name" value="DNA_ligase_ATP-dep_C"/>
</dbReference>
<gene>
    <name evidence="25" type="primary">ligD</name>
    <name evidence="25" type="ORF">IM787_13420</name>
</gene>
<feature type="domain" description="ATP-dependent DNA ligase family profile" evidence="22">
    <location>
        <begin position="36"/>
        <end position="211"/>
    </location>
</feature>
<dbReference type="Gene3D" id="2.40.50.140">
    <property type="entry name" value="Nucleic acid-binding proteins"/>
    <property type="match status" value="1"/>
</dbReference>
<evidence type="ECO:0000256" key="16">
    <source>
        <dbReference type="ARBA" id="ARBA00023204"/>
    </source>
</evidence>
<name>A0ABR9S4Z0_9BURK</name>
<dbReference type="SUPFAM" id="SSF50249">
    <property type="entry name" value="Nucleic acid-binding proteins"/>
    <property type="match status" value="1"/>
</dbReference>
<evidence type="ECO:0000256" key="18">
    <source>
        <dbReference type="ARBA" id="ARBA00023268"/>
    </source>
</evidence>
<keyword evidence="18" id="KW-0511">Multifunctional enzyme</keyword>
<keyword evidence="9" id="KW-0227">DNA damage</keyword>
<evidence type="ECO:0000256" key="20">
    <source>
        <dbReference type="ARBA" id="ARBA00034003"/>
    </source>
</evidence>
<dbReference type="NCBIfam" id="TIGR02779">
    <property type="entry name" value="NHEJ_ligase_lig"/>
    <property type="match status" value="1"/>
</dbReference>
<dbReference type="PANTHER" id="PTHR42705">
    <property type="entry name" value="BIFUNCTIONAL NON-HOMOLOGOUS END JOINING PROTEIN LIGD"/>
    <property type="match status" value="1"/>
</dbReference>
<evidence type="ECO:0000313" key="25">
    <source>
        <dbReference type="EMBL" id="MBE7368553.1"/>
    </source>
</evidence>
<feature type="domain" description="DNA ligase D polymerase" evidence="24">
    <location>
        <begin position="356"/>
        <end position="607"/>
    </location>
</feature>
<evidence type="ECO:0000256" key="12">
    <source>
        <dbReference type="ARBA" id="ARBA00022840"/>
    </source>
</evidence>
<comment type="catalytic activity">
    <reaction evidence="20">
        <text>ATP + (deoxyribonucleotide)n-3'-hydroxyl + 5'-phospho-(deoxyribonucleotide)m = (deoxyribonucleotide)n+m + AMP + diphosphate.</text>
        <dbReference type="EC" id="6.5.1.1"/>
    </reaction>
</comment>
<feature type="compositionally biased region" description="Basic and acidic residues" evidence="21">
    <location>
        <begin position="655"/>
        <end position="673"/>
    </location>
</feature>
<keyword evidence="16" id="KW-0234">DNA repair</keyword>
<accession>A0ABR9S4Z0</accession>
<dbReference type="SUPFAM" id="SSF56091">
    <property type="entry name" value="DNA ligase/mRNA capping enzyme, catalytic domain"/>
    <property type="match status" value="1"/>
</dbReference>
<evidence type="ECO:0000256" key="5">
    <source>
        <dbReference type="ARBA" id="ARBA00022695"/>
    </source>
</evidence>
<dbReference type="Proteomes" id="UP000806285">
    <property type="component" value="Unassembled WGS sequence"/>
</dbReference>
<dbReference type="InterPro" id="IPR014146">
    <property type="entry name" value="LigD_ligase_dom"/>
</dbReference>
<evidence type="ECO:0000256" key="10">
    <source>
        <dbReference type="ARBA" id="ARBA00022801"/>
    </source>
</evidence>
<evidence type="ECO:0000256" key="19">
    <source>
        <dbReference type="ARBA" id="ARBA00029943"/>
    </source>
</evidence>
<keyword evidence="17" id="KW-0464">Manganese</keyword>
<keyword evidence="13" id="KW-0239">DNA-directed DNA polymerase</keyword>
<dbReference type="InterPro" id="IPR014143">
    <property type="entry name" value="NHEJ_ligase_prk"/>
</dbReference>
<keyword evidence="11" id="KW-0269">Exonuclease</keyword>
<evidence type="ECO:0000256" key="15">
    <source>
        <dbReference type="ARBA" id="ARBA00023172"/>
    </source>
</evidence>
<dbReference type="Gene3D" id="3.30.1490.70">
    <property type="match status" value="1"/>
</dbReference>
<evidence type="ECO:0000259" key="24">
    <source>
        <dbReference type="Pfam" id="PF21686"/>
    </source>
</evidence>
<dbReference type="CDD" id="cd07906">
    <property type="entry name" value="Adenylation_DNA_ligase_LigD_LigC"/>
    <property type="match status" value="1"/>
</dbReference>
<keyword evidence="15" id="KW-0233">DNA recombination</keyword>
<comment type="caution">
    <text evidence="25">The sequence shown here is derived from an EMBL/GenBank/DDBJ whole genome shotgun (WGS) entry which is preliminary data.</text>
</comment>
<evidence type="ECO:0000256" key="21">
    <source>
        <dbReference type="SAM" id="MobiDB-lite"/>
    </source>
</evidence>
<dbReference type="Gene3D" id="3.30.470.30">
    <property type="entry name" value="DNA ligase/mRNA capping enzyme"/>
    <property type="match status" value="1"/>
</dbReference>
<sequence length="693" mass="76026">MLPFHGSTAIARRRVELPAAAVPAELPDSLSPELATLVDKPLPGDWLYEIKFDGYRMLARIDAANDVRIVTRRGNDWTGRFPALRRELAAAKLPPGWYDGEIVVLDQAGKPTFHRLQNAIEGGDNDDIVFYLFDVPFCAGHDLRRVAVEERRAVLQSVLKETARLRFSQEVDGDAAAILSSACRLGLEGVIGKRRGSPYVQRRSDDWIKLKCVQRQEFVIGGFTWPDDARPSGIGALLVGQRDADGVLQYAGKVGTGFTGEMSAALRQRLDAIARKKRPFAGPTGHDRHATWVAPDLVCEVTYNEWPEGGSLRHASFKGLREDKPAAAVVRERPAAPAVLQVTHGSRIVDPTTGLTKLDVVRYYASVAAWVLPHLRGRPAYIKRAPLGIAEPMVFQQHPEGLKGLHGTDPALWPGHDPAIAFARAEDLVAAAQLGMIELHTWNSTDRAIDRPDRLVFDLDPGEGVAWPQMQEAALLMRTLLQELGLQSWLKTTGGKGLHLFVPVAPEFGYEAAKDFSEAVVQHMARTIPQRFVAKSGPRNRVGRIFIDYLRNGWVQSTAEAYSARARPGLGVSMPVRWDDLPALTGGAHWTLVDAPAHLASRKADPWEAYWRTPQSLAGAMRALGFRPPYPGEPMAAKKSSSKSGKPGLYASIHAKQERIAHGSAEKMRKPGEKGAPTAKAFKQAAKTAKKKD</sequence>
<dbReference type="InterPro" id="IPR012310">
    <property type="entry name" value="DNA_ligase_ATP-dep_cent"/>
</dbReference>
<evidence type="ECO:0000256" key="11">
    <source>
        <dbReference type="ARBA" id="ARBA00022839"/>
    </source>
</evidence>
<dbReference type="Pfam" id="PF04679">
    <property type="entry name" value="DNA_ligase_A_C"/>
    <property type="match status" value="1"/>
</dbReference>
<keyword evidence="5" id="KW-0548">Nucleotidyltransferase</keyword>
<dbReference type="EMBL" id="JADDIV010000004">
    <property type="protein sequence ID" value="MBE7368553.1"/>
    <property type="molecule type" value="Genomic_DNA"/>
</dbReference>
<evidence type="ECO:0000256" key="7">
    <source>
        <dbReference type="ARBA" id="ARBA00022723"/>
    </source>
</evidence>
<dbReference type="InterPro" id="IPR052171">
    <property type="entry name" value="NHEJ_LigD"/>
</dbReference>
<feature type="domain" description="DNA ligase ATP-dependent C-terminal" evidence="23">
    <location>
        <begin position="232"/>
        <end position="324"/>
    </location>
</feature>
<proteinExistence type="predicted"/>
<evidence type="ECO:0000256" key="8">
    <source>
        <dbReference type="ARBA" id="ARBA00022741"/>
    </source>
</evidence>
<evidence type="ECO:0000259" key="23">
    <source>
        <dbReference type="Pfam" id="PF04679"/>
    </source>
</evidence>
<dbReference type="InterPro" id="IPR012340">
    <property type="entry name" value="NA-bd_OB-fold"/>
</dbReference>
<dbReference type="NCBIfam" id="TIGR02776">
    <property type="entry name" value="NHEJ_ligase_prk"/>
    <property type="match status" value="1"/>
</dbReference>
<keyword evidence="8" id="KW-0547">Nucleotide-binding</keyword>
<dbReference type="EC" id="6.5.1.1" evidence="2"/>
<evidence type="ECO:0000256" key="17">
    <source>
        <dbReference type="ARBA" id="ARBA00023211"/>
    </source>
</evidence>
<keyword evidence="7" id="KW-0479">Metal-binding</keyword>
<keyword evidence="12" id="KW-0067">ATP-binding</keyword>
<dbReference type="PANTHER" id="PTHR42705:SF2">
    <property type="entry name" value="BIFUNCTIONAL NON-HOMOLOGOUS END JOINING PROTEIN LIGD"/>
    <property type="match status" value="1"/>
</dbReference>
<evidence type="ECO:0000259" key="22">
    <source>
        <dbReference type="Pfam" id="PF01068"/>
    </source>
</evidence>
<evidence type="ECO:0000256" key="9">
    <source>
        <dbReference type="ARBA" id="ARBA00022763"/>
    </source>
</evidence>
<dbReference type="GO" id="GO:0016874">
    <property type="term" value="F:ligase activity"/>
    <property type="evidence" value="ECO:0007669"/>
    <property type="project" value="UniProtKB-KW"/>
</dbReference>
<comment type="cofactor">
    <cofactor evidence="1">
        <name>Mn(2+)</name>
        <dbReference type="ChEBI" id="CHEBI:29035"/>
    </cofactor>
</comment>
<evidence type="ECO:0000256" key="14">
    <source>
        <dbReference type="ARBA" id="ARBA00023125"/>
    </source>
</evidence>
<dbReference type="NCBIfam" id="TIGR02778">
    <property type="entry name" value="ligD_pol"/>
    <property type="match status" value="1"/>
</dbReference>
<keyword evidence="3 25" id="KW-0436">Ligase</keyword>
<evidence type="ECO:0000313" key="26">
    <source>
        <dbReference type="Proteomes" id="UP000806285"/>
    </source>
</evidence>
<feature type="region of interest" description="Disordered" evidence="21">
    <location>
        <begin position="631"/>
        <end position="693"/>
    </location>
</feature>
<organism evidence="25 26">
    <name type="scientific">Ramlibacter pallidus</name>
    <dbReference type="NCBI Taxonomy" id="2780087"/>
    <lineage>
        <taxon>Bacteria</taxon>
        <taxon>Pseudomonadati</taxon>
        <taxon>Pseudomonadota</taxon>
        <taxon>Betaproteobacteria</taxon>
        <taxon>Burkholderiales</taxon>
        <taxon>Comamonadaceae</taxon>
        <taxon>Ramlibacter</taxon>
    </lineage>
</organism>
<feature type="compositionally biased region" description="Low complexity" evidence="21">
    <location>
        <begin position="676"/>
        <end position="687"/>
    </location>
</feature>
<evidence type="ECO:0000256" key="1">
    <source>
        <dbReference type="ARBA" id="ARBA00001936"/>
    </source>
</evidence>
<evidence type="ECO:0000256" key="13">
    <source>
        <dbReference type="ARBA" id="ARBA00022932"/>
    </source>
</evidence>
<evidence type="ECO:0000256" key="4">
    <source>
        <dbReference type="ARBA" id="ARBA00022679"/>
    </source>
</evidence>
<dbReference type="InterPro" id="IPR014145">
    <property type="entry name" value="LigD_pol_dom"/>
</dbReference>
<dbReference type="CDD" id="cd07971">
    <property type="entry name" value="OBF_DNA_ligase_LigD"/>
    <property type="match status" value="1"/>
</dbReference>